<dbReference type="SUPFAM" id="SSF53448">
    <property type="entry name" value="Nucleotide-diphospho-sugar transferases"/>
    <property type="match status" value="1"/>
</dbReference>
<comment type="similarity">
    <text evidence="1">Belongs to the glycosyltransferase 2 family.</text>
</comment>
<dbReference type="Gene3D" id="3.90.550.10">
    <property type="entry name" value="Spore Coat Polysaccharide Biosynthesis Protein SpsA, Chain A"/>
    <property type="match status" value="1"/>
</dbReference>
<dbReference type="PANTHER" id="PTHR43685">
    <property type="entry name" value="GLYCOSYLTRANSFERASE"/>
    <property type="match status" value="1"/>
</dbReference>
<dbReference type="GO" id="GO:0016757">
    <property type="term" value="F:glycosyltransferase activity"/>
    <property type="evidence" value="ECO:0007669"/>
    <property type="project" value="UniProtKB-KW"/>
</dbReference>
<proteinExistence type="inferred from homology"/>
<evidence type="ECO:0000256" key="3">
    <source>
        <dbReference type="ARBA" id="ARBA00022679"/>
    </source>
</evidence>
<name>A0ABM9CX04_9BACL</name>
<dbReference type="EC" id="2.4.-.-" evidence="5"/>
<keyword evidence="3 5" id="KW-0808">Transferase</keyword>
<dbReference type="InterPro" id="IPR001173">
    <property type="entry name" value="Glyco_trans_2-like"/>
</dbReference>
<evidence type="ECO:0000313" key="6">
    <source>
        <dbReference type="Proteomes" id="UP000838324"/>
    </source>
</evidence>
<keyword evidence="6" id="KW-1185">Reference proteome</keyword>
<protein>
    <submittedName>
        <fullName evidence="5">Glycosyltransferase EpsE</fullName>
        <ecNumber evidence="5">2.4.-.-</ecNumber>
    </submittedName>
</protein>
<evidence type="ECO:0000259" key="4">
    <source>
        <dbReference type="Pfam" id="PF00535"/>
    </source>
</evidence>
<sequence length="278" mass="32398">MVKKVSIIMGIYNCEKTLAETLDSILNQSYGNWELIMCDDGSTDNSFKIAKDYSSTESRMKLLIHQKNNGLAKTLNDCLECATGEYIMRHDADDLMVKNRIEKQVLYMNQNICDACGSGAFIFDESGIWGLRQPKEIQDKYSMIKAAPFIHPTVIMKRSVLNAVGGYSDNNLTRKRLEDYDLWIKLFEKEFILRNIQEPLIYFREDRDSYTRKKRLFRLIEMKARLNACKRLKVPHIKRIGAFKPLLVMILPKGILRKHHINKSIVNLKNEQKQIEKQ</sequence>
<keyword evidence="2 5" id="KW-0328">Glycosyltransferase</keyword>
<dbReference type="Proteomes" id="UP000838324">
    <property type="component" value="Unassembled WGS sequence"/>
</dbReference>
<evidence type="ECO:0000256" key="1">
    <source>
        <dbReference type="ARBA" id="ARBA00006739"/>
    </source>
</evidence>
<reference evidence="5" key="1">
    <citation type="submission" date="2022-01" db="EMBL/GenBank/DDBJ databases">
        <authorList>
            <person name="Criscuolo A."/>
        </authorList>
    </citation>
    <scope>NUCLEOTIDE SEQUENCE</scope>
    <source>
        <strain evidence="5">CIP111892</strain>
    </source>
</reference>
<dbReference type="Pfam" id="PF00535">
    <property type="entry name" value="Glycos_transf_2"/>
    <property type="match status" value="1"/>
</dbReference>
<accession>A0ABM9CX04</accession>
<comment type="caution">
    <text evidence="5">The sequence shown here is derived from an EMBL/GenBank/DDBJ whole genome shotgun (WGS) entry which is preliminary data.</text>
</comment>
<organism evidence="5 6">
    <name type="scientific">Paenibacillus auburnensis</name>
    <dbReference type="NCBI Taxonomy" id="2905649"/>
    <lineage>
        <taxon>Bacteria</taxon>
        <taxon>Bacillati</taxon>
        <taxon>Bacillota</taxon>
        <taxon>Bacilli</taxon>
        <taxon>Bacillales</taxon>
        <taxon>Paenibacillaceae</taxon>
        <taxon>Paenibacillus</taxon>
    </lineage>
</organism>
<gene>
    <name evidence="5" type="primary">epsE_2</name>
    <name evidence="5" type="ORF">PAECIP111892_05575</name>
</gene>
<dbReference type="EMBL" id="CAKMMG010000016">
    <property type="protein sequence ID" value="CAH1225173.1"/>
    <property type="molecule type" value="Genomic_DNA"/>
</dbReference>
<dbReference type="InterPro" id="IPR029044">
    <property type="entry name" value="Nucleotide-diphossugar_trans"/>
</dbReference>
<dbReference type="InterPro" id="IPR050834">
    <property type="entry name" value="Glycosyltransf_2"/>
</dbReference>
<evidence type="ECO:0000313" key="5">
    <source>
        <dbReference type="EMBL" id="CAH1225173.1"/>
    </source>
</evidence>
<feature type="domain" description="Glycosyltransferase 2-like" evidence="4">
    <location>
        <begin position="6"/>
        <end position="163"/>
    </location>
</feature>
<dbReference type="PANTHER" id="PTHR43685:SF5">
    <property type="entry name" value="GLYCOSYLTRANSFERASE EPSE-RELATED"/>
    <property type="match status" value="1"/>
</dbReference>
<dbReference type="RefSeq" id="WP_236337423.1">
    <property type="nucleotide sequence ID" value="NZ_CAKMMG010000016.1"/>
</dbReference>
<evidence type="ECO:0000256" key="2">
    <source>
        <dbReference type="ARBA" id="ARBA00022676"/>
    </source>
</evidence>